<keyword evidence="3" id="KW-1185">Reference proteome</keyword>
<evidence type="ECO:0000313" key="3">
    <source>
        <dbReference type="Proteomes" id="UP000006365"/>
    </source>
</evidence>
<dbReference type="InterPro" id="IPR050243">
    <property type="entry name" value="PHP_phosphatase"/>
</dbReference>
<dbReference type="Gene3D" id="3.20.20.140">
    <property type="entry name" value="Metal-dependent hydrolases"/>
    <property type="match status" value="1"/>
</dbReference>
<dbReference type="InterPro" id="IPR004013">
    <property type="entry name" value="PHP_dom"/>
</dbReference>
<organism evidence="2 3">
    <name type="scientific">Desulfobulbus propionicus (strain ATCC 33891 / DSM 2032 / VKM B-1956 / 1pr3)</name>
    <dbReference type="NCBI Taxonomy" id="577650"/>
    <lineage>
        <taxon>Bacteria</taxon>
        <taxon>Pseudomonadati</taxon>
        <taxon>Thermodesulfobacteriota</taxon>
        <taxon>Desulfobulbia</taxon>
        <taxon>Desulfobulbales</taxon>
        <taxon>Desulfobulbaceae</taxon>
        <taxon>Desulfobulbus</taxon>
    </lineage>
</organism>
<dbReference type="NCBIfam" id="NF004981">
    <property type="entry name" value="PRK06361.1"/>
    <property type="match status" value="1"/>
</dbReference>
<evidence type="ECO:0000259" key="1">
    <source>
        <dbReference type="SMART" id="SM00481"/>
    </source>
</evidence>
<dbReference type="SMART" id="SM00481">
    <property type="entry name" value="POLIIIAc"/>
    <property type="match status" value="1"/>
</dbReference>
<dbReference type="SUPFAM" id="SSF89550">
    <property type="entry name" value="PHP domain-like"/>
    <property type="match status" value="1"/>
</dbReference>
<reference evidence="2 3" key="1">
    <citation type="journal article" date="2011" name="Stand. Genomic Sci.">
        <title>Complete genome sequence of Desulfobulbus propionicus type strain (1pr3).</title>
        <authorList>
            <person name="Pagani I."/>
            <person name="Lapidus A."/>
            <person name="Nolan M."/>
            <person name="Lucas S."/>
            <person name="Hammon N."/>
            <person name="Deshpande S."/>
            <person name="Cheng J.F."/>
            <person name="Chertkov O."/>
            <person name="Davenport K."/>
            <person name="Tapia R."/>
            <person name="Han C."/>
            <person name="Goodwin L."/>
            <person name="Pitluck S."/>
            <person name="Liolios K."/>
            <person name="Mavromatis K."/>
            <person name="Ivanova N."/>
            <person name="Mikhailova N."/>
            <person name="Pati A."/>
            <person name="Chen A."/>
            <person name="Palaniappan K."/>
            <person name="Land M."/>
            <person name="Hauser L."/>
            <person name="Chang Y.J."/>
            <person name="Jeffries C.D."/>
            <person name="Detter J.C."/>
            <person name="Brambilla E."/>
            <person name="Kannan K.P."/>
            <person name="Djao O.D."/>
            <person name="Rohde M."/>
            <person name="Pukall R."/>
            <person name="Spring S."/>
            <person name="Goker M."/>
            <person name="Sikorski J."/>
            <person name="Woyke T."/>
            <person name="Bristow J."/>
            <person name="Eisen J.A."/>
            <person name="Markowitz V."/>
            <person name="Hugenholtz P."/>
            <person name="Kyrpides N.C."/>
            <person name="Klenk H.P."/>
        </authorList>
    </citation>
    <scope>NUCLEOTIDE SEQUENCE [LARGE SCALE GENOMIC DNA]</scope>
    <source>
        <strain evidence="3">ATCC 33891 / DSM 2032 / 1pr3</strain>
    </source>
</reference>
<dbReference type="Proteomes" id="UP000006365">
    <property type="component" value="Chromosome"/>
</dbReference>
<dbReference type="PANTHER" id="PTHR36928">
    <property type="entry name" value="PHOSPHATASE YCDX-RELATED"/>
    <property type="match status" value="1"/>
</dbReference>
<gene>
    <name evidence="2" type="ordered locus">Despr_1783</name>
</gene>
<dbReference type="RefSeq" id="WP_015724474.1">
    <property type="nucleotide sequence ID" value="NC_014972.1"/>
</dbReference>
<accession>A0A7U3YMH4</accession>
<dbReference type="InterPro" id="IPR016195">
    <property type="entry name" value="Pol/histidinol_Pase-like"/>
</dbReference>
<name>A0A7U3YMH4_DESPD</name>
<dbReference type="PANTHER" id="PTHR36928:SF1">
    <property type="entry name" value="PHOSPHATASE YCDX-RELATED"/>
    <property type="match status" value="1"/>
</dbReference>
<dbReference type="GO" id="GO:0005829">
    <property type="term" value="C:cytosol"/>
    <property type="evidence" value="ECO:0007669"/>
    <property type="project" value="TreeGrafter"/>
</dbReference>
<sequence length="218" mass="23280">MIDLHSHSFFSDGALVPSEHVRRVEHLGYQAIAITDHADSSNIRLLIPNLIRVARDLNAVNATQLIVGVELTHVPPALIGPLAAESRALGAQLIVVHGETPVEPVLPGTNRAALEADVDLLAHPGFITEEEAALAARRGILLELSGRKGHSLTNGHVARMAEKTGALLAINADGHAPGDFLTAEMAEKVGLGAGLNRERYQQVRRDMAALVDRLKPLD</sequence>
<protein>
    <submittedName>
        <fullName evidence="2">PHP domain protein</fullName>
    </submittedName>
</protein>
<dbReference type="CDD" id="cd07432">
    <property type="entry name" value="PHP_HisPPase"/>
    <property type="match status" value="1"/>
</dbReference>
<dbReference type="GO" id="GO:0008270">
    <property type="term" value="F:zinc ion binding"/>
    <property type="evidence" value="ECO:0007669"/>
    <property type="project" value="TreeGrafter"/>
</dbReference>
<dbReference type="Pfam" id="PF02811">
    <property type="entry name" value="PHP"/>
    <property type="match status" value="1"/>
</dbReference>
<dbReference type="AlphaFoldDB" id="A0A7U3YMH4"/>
<evidence type="ECO:0000313" key="2">
    <source>
        <dbReference type="EMBL" id="ADW17933.1"/>
    </source>
</evidence>
<feature type="domain" description="Polymerase/histidinol phosphatase N-terminal" evidence="1">
    <location>
        <begin position="2"/>
        <end position="75"/>
    </location>
</feature>
<dbReference type="GO" id="GO:0042578">
    <property type="term" value="F:phosphoric ester hydrolase activity"/>
    <property type="evidence" value="ECO:0007669"/>
    <property type="project" value="TreeGrafter"/>
</dbReference>
<proteinExistence type="predicted"/>
<dbReference type="KEGG" id="dpr:Despr_1783"/>
<dbReference type="InterPro" id="IPR003141">
    <property type="entry name" value="Pol/His_phosphatase_N"/>
</dbReference>
<dbReference type="EMBL" id="CP002364">
    <property type="protein sequence ID" value="ADW17933.1"/>
    <property type="molecule type" value="Genomic_DNA"/>
</dbReference>